<dbReference type="Proteomes" id="UP000266841">
    <property type="component" value="Unassembled WGS sequence"/>
</dbReference>
<name>K0TK56_THAOC</name>
<feature type="compositionally biased region" description="Basic and acidic residues" evidence="1">
    <location>
        <begin position="240"/>
        <end position="262"/>
    </location>
</feature>
<dbReference type="AlphaFoldDB" id="K0TK56"/>
<comment type="caution">
    <text evidence="2">The sequence shown here is derived from an EMBL/GenBank/DDBJ whole genome shotgun (WGS) entry which is preliminary data.</text>
</comment>
<evidence type="ECO:0000313" key="2">
    <source>
        <dbReference type="EMBL" id="EJK71027.1"/>
    </source>
</evidence>
<evidence type="ECO:0000256" key="1">
    <source>
        <dbReference type="SAM" id="MobiDB-lite"/>
    </source>
</evidence>
<feature type="non-terminal residue" evidence="2">
    <location>
        <position position="1"/>
    </location>
</feature>
<gene>
    <name evidence="2" type="ORF">THAOC_07565</name>
</gene>
<feature type="compositionally biased region" description="Low complexity" evidence="1">
    <location>
        <begin position="284"/>
        <end position="299"/>
    </location>
</feature>
<organism evidence="2 3">
    <name type="scientific">Thalassiosira oceanica</name>
    <name type="common">Marine diatom</name>
    <dbReference type="NCBI Taxonomy" id="159749"/>
    <lineage>
        <taxon>Eukaryota</taxon>
        <taxon>Sar</taxon>
        <taxon>Stramenopiles</taxon>
        <taxon>Ochrophyta</taxon>
        <taxon>Bacillariophyta</taxon>
        <taxon>Coscinodiscophyceae</taxon>
        <taxon>Thalassiosirophycidae</taxon>
        <taxon>Thalassiosirales</taxon>
        <taxon>Thalassiosiraceae</taxon>
        <taxon>Thalassiosira</taxon>
    </lineage>
</organism>
<keyword evidence="3" id="KW-1185">Reference proteome</keyword>
<evidence type="ECO:0000313" key="3">
    <source>
        <dbReference type="Proteomes" id="UP000266841"/>
    </source>
</evidence>
<feature type="compositionally biased region" description="Basic and acidic residues" evidence="1">
    <location>
        <begin position="50"/>
        <end position="62"/>
    </location>
</feature>
<dbReference type="EMBL" id="AGNL01007731">
    <property type="protein sequence ID" value="EJK71027.1"/>
    <property type="molecule type" value="Genomic_DNA"/>
</dbReference>
<protein>
    <submittedName>
        <fullName evidence="2">Uncharacterized protein</fullName>
    </submittedName>
</protein>
<feature type="compositionally biased region" description="Basic and acidic residues" evidence="1">
    <location>
        <begin position="17"/>
        <end position="34"/>
    </location>
</feature>
<proteinExistence type="predicted"/>
<feature type="region of interest" description="Disordered" evidence="1">
    <location>
        <begin position="1"/>
        <end position="90"/>
    </location>
</feature>
<reference evidence="2 3" key="1">
    <citation type="journal article" date="2012" name="Genome Biol.">
        <title>Genome and low-iron response of an oceanic diatom adapted to chronic iron limitation.</title>
        <authorList>
            <person name="Lommer M."/>
            <person name="Specht M."/>
            <person name="Roy A.S."/>
            <person name="Kraemer L."/>
            <person name="Andreson R."/>
            <person name="Gutowska M.A."/>
            <person name="Wolf J."/>
            <person name="Bergner S.V."/>
            <person name="Schilhabel M.B."/>
            <person name="Klostermeier U.C."/>
            <person name="Beiko R.G."/>
            <person name="Rosenstiel P."/>
            <person name="Hippler M."/>
            <person name="Laroche J."/>
        </authorList>
    </citation>
    <scope>NUCLEOTIDE SEQUENCE [LARGE SCALE GENOMIC DNA]</scope>
    <source>
        <strain evidence="2 3">CCMP1005</strain>
    </source>
</reference>
<accession>K0TK56</accession>
<feature type="region of interest" description="Disordered" evidence="1">
    <location>
        <begin position="178"/>
        <end position="306"/>
    </location>
</feature>
<sequence length="306" mass="32120">TVPVGPGGVQPRPGRVGSDRVDPRREAHPGERPGRPGRVPVAQRRRRADLHHDEVPIRRRGNEPSGASPAPGQDAETRHGEVVLGPRPARPRRLVRRVQIDQIHHRPGVDHTVLAAGEEHAAVARVERHARRGAVVRPPDPGQVVLVRPVPEVDVPGPAGRGDVTAVGGHGEALGRVAKGLGRADLPPRVGRRSDRRFPDEEGVVVPPHGAPRPRPALPAVSHERRGPPAARPPEVAGGDGHEGPDPERPPPDDDGRGHLTGREGVATDPVYGQMTWTGSRPVGPAGAPPEGDAPSDAEGGLGVAA</sequence>